<feature type="region of interest" description="Disordered" evidence="1">
    <location>
        <begin position="1"/>
        <end position="63"/>
    </location>
</feature>
<dbReference type="AlphaFoldDB" id="A0A371GJ32"/>
<evidence type="ECO:0000256" key="1">
    <source>
        <dbReference type="SAM" id="MobiDB-lite"/>
    </source>
</evidence>
<dbReference type="EMBL" id="QJKJ01005373">
    <property type="protein sequence ID" value="RDX90544.1"/>
    <property type="molecule type" value="Genomic_DNA"/>
</dbReference>
<protein>
    <submittedName>
        <fullName evidence="2">Uncharacterized protein</fullName>
    </submittedName>
</protein>
<proteinExistence type="predicted"/>
<reference evidence="2" key="1">
    <citation type="submission" date="2018-05" db="EMBL/GenBank/DDBJ databases">
        <title>Draft genome of Mucuna pruriens seed.</title>
        <authorList>
            <person name="Nnadi N.E."/>
            <person name="Vos R."/>
            <person name="Hasami M.H."/>
            <person name="Devisetty U.K."/>
            <person name="Aguiy J.C."/>
        </authorList>
    </citation>
    <scope>NUCLEOTIDE SEQUENCE [LARGE SCALE GENOMIC DNA]</scope>
    <source>
        <strain evidence="2">JCA_2017</strain>
    </source>
</reference>
<name>A0A371GJ32_MUCPR</name>
<keyword evidence="3" id="KW-1185">Reference proteome</keyword>
<feature type="non-terminal residue" evidence="2">
    <location>
        <position position="1"/>
    </location>
</feature>
<gene>
    <name evidence="2" type="ORF">CR513_27581</name>
</gene>
<feature type="compositionally biased region" description="Basic and acidic residues" evidence="1">
    <location>
        <begin position="12"/>
        <end position="35"/>
    </location>
</feature>
<evidence type="ECO:0000313" key="3">
    <source>
        <dbReference type="Proteomes" id="UP000257109"/>
    </source>
</evidence>
<dbReference type="Proteomes" id="UP000257109">
    <property type="component" value="Unassembled WGS sequence"/>
</dbReference>
<evidence type="ECO:0000313" key="2">
    <source>
        <dbReference type="EMBL" id="RDX90544.1"/>
    </source>
</evidence>
<accession>A0A371GJ32</accession>
<comment type="caution">
    <text evidence="2">The sequence shown here is derived from an EMBL/GenBank/DDBJ whole genome shotgun (WGS) entry which is preliminary data.</text>
</comment>
<organism evidence="2 3">
    <name type="scientific">Mucuna pruriens</name>
    <name type="common">Velvet bean</name>
    <name type="synonym">Dolichos pruriens</name>
    <dbReference type="NCBI Taxonomy" id="157652"/>
    <lineage>
        <taxon>Eukaryota</taxon>
        <taxon>Viridiplantae</taxon>
        <taxon>Streptophyta</taxon>
        <taxon>Embryophyta</taxon>
        <taxon>Tracheophyta</taxon>
        <taxon>Spermatophyta</taxon>
        <taxon>Magnoliopsida</taxon>
        <taxon>eudicotyledons</taxon>
        <taxon>Gunneridae</taxon>
        <taxon>Pentapetalae</taxon>
        <taxon>rosids</taxon>
        <taxon>fabids</taxon>
        <taxon>Fabales</taxon>
        <taxon>Fabaceae</taxon>
        <taxon>Papilionoideae</taxon>
        <taxon>50 kb inversion clade</taxon>
        <taxon>NPAAA clade</taxon>
        <taxon>indigoferoid/millettioid clade</taxon>
        <taxon>Phaseoleae</taxon>
        <taxon>Mucuna</taxon>
    </lineage>
</organism>
<sequence length="63" mass="7149">MTCSSMPWPALPEKDQERLRQESKAPRVQGREHGTKAPQAWPSSWHPKGPPKPELDSFGQISR</sequence>